<proteinExistence type="predicted"/>
<reference evidence="3" key="1">
    <citation type="journal article" date="2019" name="Int. J. Syst. Evol. Microbiol.">
        <title>The Global Catalogue of Microorganisms (GCM) 10K type strain sequencing project: providing services to taxonomists for standard genome sequencing and annotation.</title>
        <authorList>
            <consortium name="The Broad Institute Genomics Platform"/>
            <consortium name="The Broad Institute Genome Sequencing Center for Infectious Disease"/>
            <person name="Wu L."/>
            <person name="Ma J."/>
        </authorList>
    </citation>
    <scope>NUCLEOTIDE SEQUENCE [LARGE SCALE GENOMIC DNA]</scope>
    <source>
        <strain evidence="3">JCM 17939</strain>
    </source>
</reference>
<organism evidence="2 3">
    <name type="scientific">Actinoallomurus vinaceus</name>
    <dbReference type="NCBI Taxonomy" id="1080074"/>
    <lineage>
        <taxon>Bacteria</taxon>
        <taxon>Bacillati</taxon>
        <taxon>Actinomycetota</taxon>
        <taxon>Actinomycetes</taxon>
        <taxon>Streptosporangiales</taxon>
        <taxon>Thermomonosporaceae</taxon>
        <taxon>Actinoallomurus</taxon>
    </lineage>
</organism>
<feature type="signal peptide" evidence="1">
    <location>
        <begin position="1"/>
        <end position="20"/>
    </location>
</feature>
<evidence type="ECO:0000313" key="2">
    <source>
        <dbReference type="EMBL" id="GAA4629305.1"/>
    </source>
</evidence>
<dbReference type="RefSeq" id="WP_345433366.1">
    <property type="nucleotide sequence ID" value="NZ_BAABHK010000007.1"/>
</dbReference>
<gene>
    <name evidence="2" type="ORF">GCM10023196_049490</name>
</gene>
<sequence>MKHKLQTAAVAVLAAAVAVAAPSAAKADIIITQDCRGWYPTGHAGVLLNPCVEADANDLGQGWYLKPYAYVTSPSTDVRVYIQTGTSANRTSPITWESATTQSAVFGPNEYNQKWEANEQIYDYFQGCNWTRVWATDGSATFAWDIESPPACYGV</sequence>
<evidence type="ECO:0000256" key="1">
    <source>
        <dbReference type="SAM" id="SignalP"/>
    </source>
</evidence>
<keyword evidence="3" id="KW-1185">Reference proteome</keyword>
<evidence type="ECO:0000313" key="3">
    <source>
        <dbReference type="Proteomes" id="UP001501442"/>
    </source>
</evidence>
<accession>A0ABP8UHP5</accession>
<name>A0ABP8UHP5_9ACTN</name>
<dbReference type="Proteomes" id="UP001501442">
    <property type="component" value="Unassembled WGS sequence"/>
</dbReference>
<evidence type="ECO:0008006" key="4">
    <source>
        <dbReference type="Google" id="ProtNLM"/>
    </source>
</evidence>
<protein>
    <recommendedName>
        <fullName evidence="4">Secreted protein</fullName>
    </recommendedName>
</protein>
<dbReference type="EMBL" id="BAABHK010000007">
    <property type="protein sequence ID" value="GAA4629305.1"/>
    <property type="molecule type" value="Genomic_DNA"/>
</dbReference>
<feature type="chain" id="PRO_5045987342" description="Secreted protein" evidence="1">
    <location>
        <begin position="21"/>
        <end position="155"/>
    </location>
</feature>
<keyword evidence="1" id="KW-0732">Signal</keyword>
<comment type="caution">
    <text evidence="2">The sequence shown here is derived from an EMBL/GenBank/DDBJ whole genome shotgun (WGS) entry which is preliminary data.</text>
</comment>